<dbReference type="GO" id="GO:0005886">
    <property type="term" value="C:plasma membrane"/>
    <property type="evidence" value="ECO:0007669"/>
    <property type="project" value="TreeGrafter"/>
</dbReference>
<organism evidence="4 5">
    <name type="scientific">Ceratosolen solmsi marchali</name>
    <dbReference type="NCBI Taxonomy" id="326594"/>
    <lineage>
        <taxon>Eukaryota</taxon>
        <taxon>Metazoa</taxon>
        <taxon>Ecdysozoa</taxon>
        <taxon>Arthropoda</taxon>
        <taxon>Hexapoda</taxon>
        <taxon>Insecta</taxon>
        <taxon>Pterygota</taxon>
        <taxon>Neoptera</taxon>
        <taxon>Endopterygota</taxon>
        <taxon>Hymenoptera</taxon>
        <taxon>Apocrita</taxon>
        <taxon>Proctotrupomorpha</taxon>
        <taxon>Chalcidoidea</taxon>
        <taxon>Agaonidae</taxon>
        <taxon>Agaoninae</taxon>
        <taxon>Ceratosolen</taxon>
    </lineage>
</organism>
<name>A0AAJ6YRI3_9HYME</name>
<dbReference type="GO" id="GO:0006886">
    <property type="term" value="P:intracellular protein transport"/>
    <property type="evidence" value="ECO:0007669"/>
    <property type="project" value="TreeGrafter"/>
</dbReference>
<dbReference type="PANTHER" id="PTHR19957">
    <property type="entry name" value="SYNTAXIN"/>
    <property type="match status" value="1"/>
</dbReference>
<dbReference type="Gene3D" id="1.20.5.110">
    <property type="match status" value="1"/>
</dbReference>
<dbReference type="Gene3D" id="1.20.58.70">
    <property type="match status" value="1"/>
</dbReference>
<dbReference type="GO" id="GO:0006906">
    <property type="term" value="P:vesicle fusion"/>
    <property type="evidence" value="ECO:0007669"/>
    <property type="project" value="TreeGrafter"/>
</dbReference>
<evidence type="ECO:0000256" key="2">
    <source>
        <dbReference type="ARBA" id="ARBA00009063"/>
    </source>
</evidence>
<dbReference type="InterPro" id="IPR000727">
    <property type="entry name" value="T_SNARE_dom"/>
</dbReference>
<dbReference type="SUPFAM" id="SSF47661">
    <property type="entry name" value="t-snare proteins"/>
    <property type="match status" value="1"/>
</dbReference>
<comment type="subcellular location">
    <subcellularLocation>
        <location evidence="1">Membrane</location>
        <topology evidence="1">Single-pass type IV membrane protein</topology>
    </subcellularLocation>
</comment>
<dbReference type="GeneID" id="105366226"/>
<dbReference type="CDD" id="cd15848">
    <property type="entry name" value="SNARE_syntaxin1-like"/>
    <property type="match status" value="1"/>
</dbReference>
<sequence>MKQSKKLHELLEEVQETRGLIDAMIENIVIVKNIQNNVLLHTNQEFQKELEIRTSTITHLAHKIFNKLRGKLKLTNDYLILEYLLLKLGKDIINIEDITFNIAREGPAYSRIKVLQYTTMFKMYSETMQDYNANLLRYQDKCSLLLHQQRHLLRRQITSQELEDMLDSPETSLFVDNILVETKLVQQQLSDIQIRHNELEKLEKSIVEVRDIFLEMAFVVEKQGEQLNCVEYFASKATDDIDNGRERIHKANKKTKLLKKVITKVFVQFLK</sequence>
<dbReference type="GO" id="GO:0006887">
    <property type="term" value="P:exocytosis"/>
    <property type="evidence" value="ECO:0007669"/>
    <property type="project" value="TreeGrafter"/>
</dbReference>
<dbReference type="GO" id="GO:0031201">
    <property type="term" value="C:SNARE complex"/>
    <property type="evidence" value="ECO:0007669"/>
    <property type="project" value="TreeGrafter"/>
</dbReference>
<dbReference type="AlphaFoldDB" id="A0AAJ6YRI3"/>
<dbReference type="GO" id="GO:0012505">
    <property type="term" value="C:endomembrane system"/>
    <property type="evidence" value="ECO:0007669"/>
    <property type="project" value="TreeGrafter"/>
</dbReference>
<dbReference type="Proteomes" id="UP000695007">
    <property type="component" value="Unplaced"/>
</dbReference>
<evidence type="ECO:0000256" key="1">
    <source>
        <dbReference type="ARBA" id="ARBA00004211"/>
    </source>
</evidence>
<dbReference type="InterPro" id="IPR045242">
    <property type="entry name" value="Syntaxin"/>
</dbReference>
<dbReference type="PROSITE" id="PS50192">
    <property type="entry name" value="T_SNARE"/>
    <property type="match status" value="1"/>
</dbReference>
<comment type="similarity">
    <text evidence="2">Belongs to the syntaxin family.</text>
</comment>
<accession>A0AAJ6YRI3</accession>
<keyword evidence="4" id="KW-1185">Reference proteome</keyword>
<dbReference type="GO" id="GO:0005484">
    <property type="term" value="F:SNAP receptor activity"/>
    <property type="evidence" value="ECO:0007669"/>
    <property type="project" value="TreeGrafter"/>
</dbReference>
<dbReference type="PANTHER" id="PTHR19957:SF307">
    <property type="entry name" value="PROTEIN SSO1-RELATED"/>
    <property type="match status" value="1"/>
</dbReference>
<dbReference type="KEGG" id="csol:105366226"/>
<evidence type="ECO:0000313" key="4">
    <source>
        <dbReference type="Proteomes" id="UP000695007"/>
    </source>
</evidence>
<gene>
    <name evidence="5" type="primary">LOC105366226</name>
</gene>
<proteinExistence type="inferred from homology"/>
<feature type="domain" description="T-SNARE coiled-coil homology" evidence="3">
    <location>
        <begin position="189"/>
        <end position="251"/>
    </location>
</feature>
<evidence type="ECO:0000313" key="5">
    <source>
        <dbReference type="RefSeq" id="XP_011502893.1"/>
    </source>
</evidence>
<dbReference type="GO" id="GO:0000149">
    <property type="term" value="F:SNARE binding"/>
    <property type="evidence" value="ECO:0007669"/>
    <property type="project" value="TreeGrafter"/>
</dbReference>
<dbReference type="RefSeq" id="XP_011502893.1">
    <property type="nucleotide sequence ID" value="XM_011504591.1"/>
</dbReference>
<dbReference type="InterPro" id="IPR010989">
    <property type="entry name" value="SNARE"/>
</dbReference>
<protein>
    <submittedName>
        <fullName evidence="5">Syntaxin-1B-like</fullName>
    </submittedName>
</protein>
<evidence type="ECO:0000259" key="3">
    <source>
        <dbReference type="PROSITE" id="PS50192"/>
    </source>
</evidence>
<dbReference type="GO" id="GO:0048278">
    <property type="term" value="P:vesicle docking"/>
    <property type="evidence" value="ECO:0007669"/>
    <property type="project" value="TreeGrafter"/>
</dbReference>
<reference evidence="5" key="1">
    <citation type="submission" date="2025-08" db="UniProtKB">
        <authorList>
            <consortium name="RefSeq"/>
        </authorList>
    </citation>
    <scope>IDENTIFICATION</scope>
</reference>
<dbReference type="SMART" id="SM00397">
    <property type="entry name" value="t_SNARE"/>
    <property type="match status" value="1"/>
</dbReference>